<proteinExistence type="predicted"/>
<dbReference type="RefSeq" id="WP_175395950.1">
    <property type="nucleotide sequence ID" value="NZ_JABMCB010000178.1"/>
</dbReference>
<dbReference type="PANTHER" id="PTHR33677:SF3">
    <property type="entry name" value="COPPER-SENSING TRANSCRIPTIONAL REPRESSOR RICR"/>
    <property type="match status" value="1"/>
</dbReference>
<dbReference type="Proteomes" id="UP000526125">
    <property type="component" value="Unassembled WGS sequence"/>
</dbReference>
<evidence type="ECO:0000256" key="1">
    <source>
        <dbReference type="SAM" id="MobiDB-lite"/>
    </source>
</evidence>
<dbReference type="InterPro" id="IPR003735">
    <property type="entry name" value="Metal_Tscrpt_repr"/>
</dbReference>
<sequence length="133" mass="14619">MDHQSHPKEPLEPSVTNQPEAAVPPDQQAAACHSEGSDGKHVRKSHHSQEMKGNLISRLNRVEGQIRGIKGLIEKDTYCDDVLTQIAAAQSALNSVGKLLLEGHMKSCIVERIQAGEHEVVDELLVTVRKLMK</sequence>
<comment type="caution">
    <text evidence="2">The sequence shown here is derived from an EMBL/GenBank/DDBJ whole genome shotgun (WGS) entry which is preliminary data.</text>
</comment>
<dbReference type="GO" id="GO:0046872">
    <property type="term" value="F:metal ion binding"/>
    <property type="evidence" value="ECO:0007669"/>
    <property type="project" value="InterPro"/>
</dbReference>
<reference evidence="2 3" key="1">
    <citation type="submission" date="2020-05" db="EMBL/GenBank/DDBJ databases">
        <title>Genome Sequencing of Type Strains.</title>
        <authorList>
            <person name="Lemaire J.F."/>
            <person name="Inderbitzin P."/>
            <person name="Gregorio O.A."/>
            <person name="Collins S.B."/>
            <person name="Wespe N."/>
            <person name="Knight-Connoni V."/>
        </authorList>
    </citation>
    <scope>NUCLEOTIDE SEQUENCE [LARGE SCALE GENOMIC DNA]</scope>
    <source>
        <strain evidence="2 3">LMG 21957</strain>
    </source>
</reference>
<name>A0A7Y6BX62_9BACL</name>
<dbReference type="GO" id="GO:0045892">
    <property type="term" value="P:negative regulation of DNA-templated transcription"/>
    <property type="evidence" value="ECO:0007669"/>
    <property type="project" value="UniProtKB-ARBA"/>
</dbReference>
<keyword evidence="3" id="KW-1185">Reference proteome</keyword>
<gene>
    <name evidence="2" type="ORF">HP552_12870</name>
</gene>
<dbReference type="EMBL" id="JABMCB010000178">
    <property type="protein sequence ID" value="NUU76126.1"/>
    <property type="molecule type" value="Genomic_DNA"/>
</dbReference>
<protein>
    <submittedName>
        <fullName evidence="2">Metal-sensing transcriptional repressor</fullName>
    </submittedName>
</protein>
<evidence type="ECO:0000313" key="3">
    <source>
        <dbReference type="Proteomes" id="UP000526125"/>
    </source>
</evidence>
<dbReference type="Pfam" id="PF02583">
    <property type="entry name" value="Trns_repr_metal"/>
    <property type="match status" value="1"/>
</dbReference>
<dbReference type="PANTHER" id="PTHR33677">
    <property type="entry name" value="TRANSCRIPTIONAL REPRESSOR FRMR-RELATED"/>
    <property type="match status" value="1"/>
</dbReference>
<accession>A0A7Y6BX62</accession>
<dbReference type="InterPro" id="IPR038390">
    <property type="entry name" value="Metal_Tscrpt_repr_sf"/>
</dbReference>
<dbReference type="AlphaFoldDB" id="A0A7Y6BX62"/>
<evidence type="ECO:0000313" key="2">
    <source>
        <dbReference type="EMBL" id="NUU76126.1"/>
    </source>
</evidence>
<organism evidence="2 3">
    <name type="scientific">Paenibacillus xylanilyticus</name>
    <dbReference type="NCBI Taxonomy" id="248903"/>
    <lineage>
        <taxon>Bacteria</taxon>
        <taxon>Bacillati</taxon>
        <taxon>Bacillota</taxon>
        <taxon>Bacilli</taxon>
        <taxon>Bacillales</taxon>
        <taxon>Paenibacillaceae</taxon>
        <taxon>Paenibacillus</taxon>
    </lineage>
</organism>
<dbReference type="Gene3D" id="1.20.58.1000">
    <property type="entry name" value="Metal-sensitive repressor, helix protomer"/>
    <property type="match status" value="1"/>
</dbReference>
<feature type="compositionally biased region" description="Basic and acidic residues" evidence="1">
    <location>
        <begin position="1"/>
        <end position="11"/>
    </location>
</feature>
<dbReference type="CDD" id="cd10152">
    <property type="entry name" value="SaCsoR-like_DUF156"/>
    <property type="match status" value="1"/>
</dbReference>
<feature type="region of interest" description="Disordered" evidence="1">
    <location>
        <begin position="1"/>
        <end position="56"/>
    </location>
</feature>
<dbReference type="GO" id="GO:0003677">
    <property type="term" value="F:DNA binding"/>
    <property type="evidence" value="ECO:0007669"/>
    <property type="project" value="InterPro"/>
</dbReference>